<dbReference type="EMBL" id="JMFG01000020">
    <property type="protein sequence ID" value="KDA53632.1"/>
    <property type="molecule type" value="Genomic_DNA"/>
</dbReference>
<dbReference type="PANTHER" id="PTHR42831:SF1">
    <property type="entry name" value="FE-S PROTEIN MATURATION AUXILIARY FACTOR YITW"/>
    <property type="match status" value="1"/>
</dbReference>
<dbReference type="AlphaFoldDB" id="A0A062XM36"/>
<dbReference type="PANTHER" id="PTHR42831">
    <property type="entry name" value="FE-S PROTEIN MATURATION AUXILIARY FACTOR YITW"/>
    <property type="match status" value="1"/>
</dbReference>
<name>A0A062XM36_9BACT</name>
<dbReference type="InterPro" id="IPR034904">
    <property type="entry name" value="FSCA_dom_sf"/>
</dbReference>
<dbReference type="InterPro" id="IPR052339">
    <property type="entry name" value="Fe-S_Maturation_MIP18"/>
</dbReference>
<evidence type="ECO:0000313" key="2">
    <source>
        <dbReference type="EMBL" id="KDA53632.1"/>
    </source>
</evidence>
<dbReference type="Gene3D" id="3.30.300.130">
    <property type="entry name" value="Fe-S cluster assembly (FSCA)"/>
    <property type="match status" value="1"/>
</dbReference>
<dbReference type="InterPro" id="IPR002744">
    <property type="entry name" value="MIP18-like"/>
</dbReference>
<feature type="domain" description="MIP18 family-like" evidence="1">
    <location>
        <begin position="6"/>
        <end position="77"/>
    </location>
</feature>
<dbReference type="RefSeq" id="WP_038049493.1">
    <property type="nucleotide sequence ID" value="NZ_JMFG01000020.1"/>
</dbReference>
<organism evidence="2 3">
    <name type="scientific">Thermoanaerobaculum aquaticum</name>
    <dbReference type="NCBI Taxonomy" id="1312852"/>
    <lineage>
        <taxon>Bacteria</taxon>
        <taxon>Pseudomonadati</taxon>
        <taxon>Acidobacteriota</taxon>
        <taxon>Thermoanaerobaculia</taxon>
        <taxon>Thermoanaerobaculales</taxon>
        <taxon>Thermoanaerobaculaceae</taxon>
        <taxon>Thermoanaerobaculum</taxon>
    </lineage>
</organism>
<comment type="caution">
    <text evidence="2">The sequence shown here is derived from an EMBL/GenBank/DDBJ whole genome shotgun (WGS) entry which is preliminary data.</text>
</comment>
<dbReference type="STRING" id="1312852.EG19_05375"/>
<keyword evidence="3" id="KW-1185">Reference proteome</keyword>
<dbReference type="SUPFAM" id="SSF117916">
    <property type="entry name" value="Fe-S cluster assembly (FSCA) domain-like"/>
    <property type="match status" value="1"/>
</dbReference>
<reference evidence="2 3" key="1">
    <citation type="submission" date="2014-04" db="EMBL/GenBank/DDBJ databases">
        <title>The Genome Sequence of Thermoanaerobaculum aquaticum MP-01, The First Cultivated Group 23 Acidobacterium.</title>
        <authorList>
            <person name="Stamps B.W."/>
            <person name="Losey N.A."/>
            <person name="Lawson P.A."/>
            <person name="Stevenson B.S."/>
        </authorList>
    </citation>
    <scope>NUCLEOTIDE SEQUENCE [LARGE SCALE GENOMIC DNA]</scope>
    <source>
        <strain evidence="2 3">MP-01</strain>
    </source>
</reference>
<gene>
    <name evidence="2" type="ORF">EG19_05375</name>
</gene>
<dbReference type="Proteomes" id="UP000027284">
    <property type="component" value="Unassembled WGS sequence"/>
</dbReference>
<protein>
    <recommendedName>
        <fullName evidence="1">MIP18 family-like domain-containing protein</fullName>
    </recommendedName>
</protein>
<proteinExistence type="predicted"/>
<dbReference type="OrthoDB" id="9805360at2"/>
<evidence type="ECO:0000313" key="3">
    <source>
        <dbReference type="Proteomes" id="UP000027284"/>
    </source>
</evidence>
<sequence>MELTPETIKKALQPVVDPEIGISVVDLGLIRDIQITPEGVVTVRMTLTSPFCPEGPAIVQEVEQTVRFLPGVKEAAVELVWNPPWDPRTEASDEVKAMLGIWD</sequence>
<accession>A0A062XM36</accession>
<evidence type="ECO:0000259" key="1">
    <source>
        <dbReference type="Pfam" id="PF01883"/>
    </source>
</evidence>
<dbReference type="Pfam" id="PF01883">
    <property type="entry name" value="FeS_assembly_P"/>
    <property type="match status" value="1"/>
</dbReference>